<proteinExistence type="predicted"/>
<dbReference type="EMBL" id="BMAT01003644">
    <property type="protein sequence ID" value="GFR59603.1"/>
    <property type="molecule type" value="Genomic_DNA"/>
</dbReference>
<dbReference type="AlphaFoldDB" id="A0AAV4EEU3"/>
<evidence type="ECO:0000256" key="1">
    <source>
        <dbReference type="SAM" id="MobiDB-lite"/>
    </source>
</evidence>
<feature type="region of interest" description="Disordered" evidence="1">
    <location>
        <begin position="1"/>
        <end position="21"/>
    </location>
</feature>
<comment type="caution">
    <text evidence="2">The sequence shown here is derived from an EMBL/GenBank/DDBJ whole genome shotgun (WGS) entry which is preliminary data.</text>
</comment>
<gene>
    <name evidence="2" type="ORF">ElyMa_001799400</name>
</gene>
<dbReference type="Proteomes" id="UP000762676">
    <property type="component" value="Unassembled WGS sequence"/>
</dbReference>
<name>A0AAV4EEU3_9GAST</name>
<evidence type="ECO:0000313" key="2">
    <source>
        <dbReference type="EMBL" id="GFR59603.1"/>
    </source>
</evidence>
<accession>A0AAV4EEU3</accession>
<evidence type="ECO:0000313" key="3">
    <source>
        <dbReference type="Proteomes" id="UP000762676"/>
    </source>
</evidence>
<feature type="compositionally biased region" description="Polar residues" evidence="1">
    <location>
        <begin position="9"/>
        <end position="21"/>
    </location>
</feature>
<keyword evidence="3" id="KW-1185">Reference proteome</keyword>
<sequence length="105" mass="12039">MGALEGKMLNSSQRGRQNKSFVRTRFTSHRFDINNHRSTSVAKHFNLDDASHQHVNIIAIDQLPRSDKISLLDKEKHWIHTLCATESHGIKTKEQESFPISISCK</sequence>
<reference evidence="2 3" key="1">
    <citation type="journal article" date="2021" name="Elife">
        <title>Chloroplast acquisition without the gene transfer in kleptoplastic sea slugs, Plakobranchus ocellatus.</title>
        <authorList>
            <person name="Maeda T."/>
            <person name="Takahashi S."/>
            <person name="Yoshida T."/>
            <person name="Shimamura S."/>
            <person name="Takaki Y."/>
            <person name="Nagai Y."/>
            <person name="Toyoda A."/>
            <person name="Suzuki Y."/>
            <person name="Arimoto A."/>
            <person name="Ishii H."/>
            <person name="Satoh N."/>
            <person name="Nishiyama T."/>
            <person name="Hasebe M."/>
            <person name="Maruyama T."/>
            <person name="Minagawa J."/>
            <person name="Obokata J."/>
            <person name="Shigenobu S."/>
        </authorList>
    </citation>
    <scope>NUCLEOTIDE SEQUENCE [LARGE SCALE GENOMIC DNA]</scope>
</reference>
<organism evidence="2 3">
    <name type="scientific">Elysia marginata</name>
    <dbReference type="NCBI Taxonomy" id="1093978"/>
    <lineage>
        <taxon>Eukaryota</taxon>
        <taxon>Metazoa</taxon>
        <taxon>Spiralia</taxon>
        <taxon>Lophotrochozoa</taxon>
        <taxon>Mollusca</taxon>
        <taxon>Gastropoda</taxon>
        <taxon>Heterobranchia</taxon>
        <taxon>Euthyneura</taxon>
        <taxon>Panpulmonata</taxon>
        <taxon>Sacoglossa</taxon>
        <taxon>Placobranchoidea</taxon>
        <taxon>Plakobranchidae</taxon>
        <taxon>Elysia</taxon>
    </lineage>
</organism>
<protein>
    <submittedName>
        <fullName evidence="2">Uncharacterized protein</fullName>
    </submittedName>
</protein>